<evidence type="ECO:0000256" key="3">
    <source>
        <dbReference type="SAM" id="MobiDB-lite"/>
    </source>
</evidence>
<proteinExistence type="predicted"/>
<dbReference type="GO" id="GO:0016020">
    <property type="term" value="C:membrane"/>
    <property type="evidence" value="ECO:0007669"/>
    <property type="project" value="UniProtKB-UniRule"/>
</dbReference>
<feature type="transmembrane region" description="Helical" evidence="4">
    <location>
        <begin position="42"/>
        <end position="59"/>
    </location>
</feature>
<feature type="transmembrane region" description="Helical" evidence="4">
    <location>
        <begin position="96"/>
        <end position="116"/>
    </location>
</feature>
<dbReference type="InterPro" id="IPR036737">
    <property type="entry name" value="OmpA-like_sf"/>
</dbReference>
<evidence type="ECO:0000259" key="5">
    <source>
        <dbReference type="PROSITE" id="PS51123"/>
    </source>
</evidence>
<keyword evidence="4" id="KW-1133">Transmembrane helix</keyword>
<dbReference type="Pfam" id="PF00691">
    <property type="entry name" value="OmpA"/>
    <property type="match status" value="1"/>
</dbReference>
<dbReference type="RefSeq" id="WP_011472148.1">
    <property type="nucleotide sequence ID" value="NC_007925.1"/>
</dbReference>
<dbReference type="OrthoDB" id="9782229at2"/>
<dbReference type="HOGENOM" id="CLU_613763_0_0_5"/>
<feature type="domain" description="OmpA-like" evidence="5">
    <location>
        <begin position="335"/>
        <end position="438"/>
    </location>
</feature>
<sequence length="438" mass="44395">MLFLLTHYWMWLAAALVAGAATPFLANRFGWAADLPDYWIKRVGVVLAIPLVLIATQLIGGKAEILLEAGFAVAVAYVIGGLAGASVGLLPVRYEGWWVGLFASGLIWVVFAIVALPGLDKDLRERVATAVETAGGDPLNLDVAGRDVLLPADVDATKRAELTTQILAVPGVRRVSDVDDLSGPALSAKTIAKLTAEAKAAEAAAQEAAAKEAAAKEAAAKEAAAHQAMTKAAQREAAAKEAAAKEAAAKEAVAKEAAAKEAAAKEAAAKEAAAREAVAKEAAAKAEAEAAAKASEGHAHQQLATADAESMPAKQPDAAVGAKTAALLDAKACQQKLSAVIAEDKISFEPKSAELSKASLAALTKLGSAIALCQPVQIEVAGPFDGGSKKALRLSQKRAEAVVGSLSKLGVGAAKLTAVAAVKPADGGKSGPIALVVK</sequence>
<evidence type="ECO:0000256" key="4">
    <source>
        <dbReference type="SAM" id="Phobius"/>
    </source>
</evidence>
<feature type="compositionally biased region" description="Basic and acidic residues" evidence="3">
    <location>
        <begin position="289"/>
        <end position="299"/>
    </location>
</feature>
<evidence type="ECO:0000256" key="1">
    <source>
        <dbReference type="PROSITE-ProRule" id="PRU00473"/>
    </source>
</evidence>
<evidence type="ECO:0000313" key="6">
    <source>
        <dbReference type="EMBL" id="ABD87244.1"/>
    </source>
</evidence>
<dbReference type="InterPro" id="IPR006665">
    <property type="entry name" value="OmpA-like"/>
</dbReference>
<dbReference type="STRING" id="316056.RPC_1685"/>
<keyword evidence="2" id="KW-0175">Coiled coil</keyword>
<dbReference type="SUPFAM" id="SSF103088">
    <property type="entry name" value="OmpA-like"/>
    <property type="match status" value="1"/>
</dbReference>
<dbReference type="eggNOG" id="COG2885">
    <property type="taxonomic scope" value="Bacteria"/>
</dbReference>
<feature type="transmembrane region" description="Helical" evidence="4">
    <location>
        <begin position="71"/>
        <end position="90"/>
    </location>
</feature>
<dbReference type="KEGG" id="rpc:RPC_1685"/>
<dbReference type="AlphaFoldDB" id="Q218E2"/>
<evidence type="ECO:0000256" key="2">
    <source>
        <dbReference type="SAM" id="Coils"/>
    </source>
</evidence>
<keyword evidence="1 4" id="KW-0472">Membrane</keyword>
<dbReference type="PROSITE" id="PS51123">
    <property type="entry name" value="OMPA_2"/>
    <property type="match status" value="1"/>
</dbReference>
<reference evidence="6" key="1">
    <citation type="submission" date="2006-03" db="EMBL/GenBank/DDBJ databases">
        <title>Complete sequence of Rhodopseudomonas palustris BisB18.</title>
        <authorList>
            <consortium name="US DOE Joint Genome Institute"/>
            <person name="Copeland A."/>
            <person name="Lucas S."/>
            <person name="Lapidus A."/>
            <person name="Barry K."/>
            <person name="Detter J.C."/>
            <person name="Glavina del Rio T."/>
            <person name="Hammon N."/>
            <person name="Israni S."/>
            <person name="Dalin E."/>
            <person name="Tice H."/>
            <person name="Pitluck S."/>
            <person name="Chain P."/>
            <person name="Malfatti S."/>
            <person name="Shin M."/>
            <person name="Vergez L."/>
            <person name="Schmutz J."/>
            <person name="Larimer F."/>
            <person name="Land M."/>
            <person name="Hauser L."/>
            <person name="Pelletier D.A."/>
            <person name="Kyrpides N."/>
            <person name="Anderson I."/>
            <person name="Oda Y."/>
            <person name="Harwood C.S."/>
            <person name="Richardson P."/>
        </authorList>
    </citation>
    <scope>NUCLEOTIDE SEQUENCE [LARGE SCALE GENOMIC DNA]</scope>
    <source>
        <strain evidence="6">BisB18</strain>
    </source>
</reference>
<gene>
    <name evidence="6" type="ordered locus">RPC_1685</name>
</gene>
<feature type="region of interest" description="Disordered" evidence="3">
    <location>
        <begin position="289"/>
        <end position="317"/>
    </location>
</feature>
<feature type="coiled-coil region" evidence="2">
    <location>
        <begin position="191"/>
        <end position="289"/>
    </location>
</feature>
<keyword evidence="4" id="KW-0812">Transmembrane</keyword>
<organism evidence="6">
    <name type="scientific">Rhodopseudomonas palustris (strain BisB18)</name>
    <dbReference type="NCBI Taxonomy" id="316056"/>
    <lineage>
        <taxon>Bacteria</taxon>
        <taxon>Pseudomonadati</taxon>
        <taxon>Pseudomonadota</taxon>
        <taxon>Alphaproteobacteria</taxon>
        <taxon>Hyphomicrobiales</taxon>
        <taxon>Nitrobacteraceae</taxon>
        <taxon>Rhodopseudomonas</taxon>
    </lineage>
</organism>
<protein>
    <submittedName>
        <fullName evidence="6">OmpA/MotB-like porin</fullName>
    </submittedName>
</protein>
<dbReference type="Gene3D" id="3.30.1330.60">
    <property type="entry name" value="OmpA-like domain"/>
    <property type="match status" value="1"/>
</dbReference>
<name>Q218E2_RHOPB</name>
<dbReference type="EMBL" id="CP000301">
    <property type="protein sequence ID" value="ABD87244.1"/>
    <property type="molecule type" value="Genomic_DNA"/>
</dbReference>
<accession>Q218E2</accession>